<dbReference type="SMART" id="SM00100">
    <property type="entry name" value="cNMP"/>
    <property type="match status" value="2"/>
</dbReference>
<name>A0A8C4WPQ3_EPTBU</name>
<organism evidence="20 21">
    <name type="scientific">Eptatretus burgeri</name>
    <name type="common">Inshore hagfish</name>
    <dbReference type="NCBI Taxonomy" id="7764"/>
    <lineage>
        <taxon>Eukaryota</taxon>
        <taxon>Metazoa</taxon>
        <taxon>Chordata</taxon>
        <taxon>Craniata</taxon>
        <taxon>Vertebrata</taxon>
        <taxon>Cyclostomata</taxon>
        <taxon>Myxini</taxon>
        <taxon>Myxiniformes</taxon>
        <taxon>Myxinidae</taxon>
        <taxon>Eptatretinae</taxon>
        <taxon>Eptatretus</taxon>
    </lineage>
</organism>
<dbReference type="PANTHER" id="PTHR14226:SF29">
    <property type="entry name" value="NEUROPATHY TARGET ESTERASE SWS"/>
    <property type="match status" value="1"/>
</dbReference>
<dbReference type="FunFam" id="3.40.1090.10:FF:000015">
    <property type="entry name" value="Patatin like phospholipase domain containing 7"/>
    <property type="match status" value="1"/>
</dbReference>
<evidence type="ECO:0000256" key="3">
    <source>
        <dbReference type="ARBA" id="ARBA00013274"/>
    </source>
</evidence>
<dbReference type="InterPro" id="IPR014710">
    <property type="entry name" value="RmlC-like_jellyroll"/>
</dbReference>
<keyword evidence="7" id="KW-0256">Endoplasmic reticulum</keyword>
<evidence type="ECO:0000256" key="7">
    <source>
        <dbReference type="ARBA" id="ARBA00022824"/>
    </source>
</evidence>
<dbReference type="PROSITE" id="PS51635">
    <property type="entry name" value="PNPLA"/>
    <property type="match status" value="1"/>
</dbReference>
<dbReference type="InterPro" id="IPR002641">
    <property type="entry name" value="PNPLA_dom"/>
</dbReference>
<evidence type="ECO:0000256" key="5">
    <source>
        <dbReference type="ARBA" id="ARBA00022692"/>
    </source>
</evidence>
<comment type="similarity">
    <text evidence="2">Belongs to the NTE family.</text>
</comment>
<dbReference type="AlphaFoldDB" id="A0A8C4WPQ3"/>
<dbReference type="PANTHER" id="PTHR14226">
    <property type="entry name" value="NEUROPATHY TARGET ESTERASE/SWISS CHEESE D.MELANOGASTER"/>
    <property type="match status" value="1"/>
</dbReference>
<sequence length="1035" mass="114576">MVRLQRVTFLALHNYLGLTNELFSAESQAIPLTNLQSLSPKKSPIRRSSKCNANLTAFEGETLAGESDGELSKTSRVQGSLARSISMPVDINDTIPGSSPSDLEMAFQRAGVYLPPSTDQLPTIQVPMGGEKELDVRERRVKVLTEPSVVHHYPARNDERNETDELTDDKDVYECDYGVEGMASVEVVPAAWVSGTGAFEWSNARQLEEIIEAAKKDLLNLVNIKDPSLLDGRVTLHHVGAGAMVARQGDQDASIHFIISGALHVYQRLIGREEEVLLFLAHPGEMVGQLAVLTGEPLIFTFRAMKDCVFLRISKCHFYEIMRLQPSVVLSVAHTVVKRMSPFVRQIDFALDWMALEAGRAVYRQGDKSDSTYIVLSGRLRSVISKDEGKKELVGEYGRGDLIGVVEALTHQPRATTVHAVRDSELAKLPEGALNTIKRRYPQVVTRLIHLLGQKILGNLRGKGPLVGPVLNIASSSGNLDAVANPASNLSTVAILPASEDAPLTAFGLELMHALHAIGPTLLLTSDTIKEKLGGAALDSIHEYRLSSWLGQQEDLHRIVLYQTDGGMTPWTQRCVRQADCILIVGLGEQEPTVGNLERMLENTAVRALKQLILLHREDGPSPSRTVEWLNMRSWCSAHLHIHCPRRIFSRRSLPKLREMYERVFTKSPDRHSDFSRLARVLTGNAVALVLGGGGARGCAQLGVLQAVTEAGIPIDMVGGTSIGAFMGALYAEERDVSRMRTRARGWAMEMKSVFKKVLDLTYPITSMMSGAAFNKSIEKVFKDKQIEDLWIPYFNVTTDITASCMRVHTDADVAQSRGAKAVIAIDVGSRDDTDLTNYGDSLSGWWLLWKRLNPLAEKVKVPNMTEIQSRLAYVCCVRQLETVKASDYCEYIRPPIDRYNTLDFAKFDEIFEVGLEHARTVFEGWLRGGVLDAMLRDSEKQDLWESKKHDVCTCPNASFTDLAEIVSRIEPAKSLPHVDGDDSDCPSEDDDVGEILDIADDEDGGLIEHGGEDIFQTDEEQLVRKRHKTPATEP</sequence>
<feature type="domain" description="PNPLA" evidence="19">
    <location>
        <begin position="689"/>
        <end position="857"/>
    </location>
</feature>
<dbReference type="Ensembl" id="ENSEBUT00000008538.1">
    <property type="protein sequence ID" value="ENSEBUP00000008046.1"/>
    <property type="gene ID" value="ENSEBUG00000005000.1"/>
</dbReference>
<protein>
    <recommendedName>
        <fullName evidence="3">lysophospholipase</fullName>
        <ecNumber evidence="3">3.1.1.5</ecNumber>
    </recommendedName>
</protein>
<evidence type="ECO:0000256" key="15">
    <source>
        <dbReference type="ARBA" id="ARBA00048656"/>
    </source>
</evidence>
<dbReference type="PROSITE" id="PS50042">
    <property type="entry name" value="CNMP_BINDING_3"/>
    <property type="match status" value="2"/>
</dbReference>
<feature type="region of interest" description="Disordered" evidence="17">
    <location>
        <begin position="1011"/>
        <end position="1035"/>
    </location>
</feature>
<keyword evidence="6 16" id="KW-0378">Hydrolase</keyword>
<comment type="subcellular location">
    <subcellularLocation>
        <location evidence="1">Endoplasmic reticulum membrane</location>
        <topology evidence="1">Single-pass type III membrane protein</topology>
    </subcellularLocation>
</comment>
<evidence type="ECO:0000259" key="19">
    <source>
        <dbReference type="PROSITE" id="PS51635"/>
    </source>
</evidence>
<evidence type="ECO:0000256" key="2">
    <source>
        <dbReference type="ARBA" id="ARBA00006636"/>
    </source>
</evidence>
<dbReference type="InterPro" id="IPR056556">
    <property type="entry name" value="NTE1_P-loop_dom"/>
</dbReference>
<keyword evidence="11" id="KW-0472">Membrane</keyword>
<keyword evidence="21" id="KW-1185">Reference proteome</keyword>
<evidence type="ECO:0000256" key="9">
    <source>
        <dbReference type="ARBA" id="ARBA00022989"/>
    </source>
</evidence>
<evidence type="ECO:0000256" key="4">
    <source>
        <dbReference type="ARBA" id="ARBA00022553"/>
    </source>
</evidence>
<feature type="active site" description="Proton acceptor" evidence="16">
    <location>
        <position position="841"/>
    </location>
</feature>
<feature type="active site" description="Nucleophile" evidence="16">
    <location>
        <position position="722"/>
    </location>
</feature>
<evidence type="ECO:0000256" key="11">
    <source>
        <dbReference type="ARBA" id="ARBA00023136"/>
    </source>
</evidence>
<comment type="catalytic activity">
    <reaction evidence="15">
        <text>1-hexadecanoyl-sn-glycero-3-phosphocholine + H2O = sn-glycerol 3-phosphocholine + hexadecanoate + H(+)</text>
        <dbReference type="Rhea" id="RHEA:40435"/>
        <dbReference type="ChEBI" id="CHEBI:7896"/>
        <dbReference type="ChEBI" id="CHEBI:15377"/>
        <dbReference type="ChEBI" id="CHEBI:15378"/>
        <dbReference type="ChEBI" id="CHEBI:16870"/>
        <dbReference type="ChEBI" id="CHEBI:72998"/>
    </reaction>
    <physiologicalReaction direction="left-to-right" evidence="15">
        <dbReference type="Rhea" id="RHEA:40436"/>
    </physiologicalReaction>
</comment>
<feature type="domain" description="Cyclic nucleotide-binding" evidence="18">
    <location>
        <begin position="350"/>
        <end position="455"/>
    </location>
</feature>
<keyword evidence="9" id="KW-1133">Transmembrane helix</keyword>
<dbReference type="Pfam" id="PF00027">
    <property type="entry name" value="cNMP_binding"/>
    <property type="match status" value="2"/>
</dbReference>
<feature type="domain" description="Cyclic nucleotide-binding" evidence="18">
    <location>
        <begin position="229"/>
        <end position="322"/>
    </location>
</feature>
<dbReference type="FunFam" id="2.60.120.10:FF:000010">
    <property type="entry name" value="neuropathy target esterase isoform X1"/>
    <property type="match status" value="1"/>
</dbReference>
<reference evidence="20" key="2">
    <citation type="submission" date="2025-09" db="UniProtKB">
        <authorList>
            <consortium name="Ensembl"/>
        </authorList>
    </citation>
    <scope>IDENTIFICATION</scope>
</reference>
<feature type="region of interest" description="Disordered" evidence="17">
    <location>
        <begin position="974"/>
        <end position="993"/>
    </location>
</feature>
<feature type="short sequence motif" description="GXGXXG" evidence="16">
    <location>
        <begin position="693"/>
        <end position="698"/>
    </location>
</feature>
<feature type="compositionally biased region" description="Acidic residues" evidence="17">
    <location>
        <begin position="982"/>
        <end position="993"/>
    </location>
</feature>
<dbReference type="InterPro" id="IPR000595">
    <property type="entry name" value="cNMP-bd_dom"/>
</dbReference>
<keyword evidence="5" id="KW-0812">Transmembrane</keyword>
<evidence type="ECO:0000313" key="20">
    <source>
        <dbReference type="Ensembl" id="ENSEBUP00000008046.1"/>
    </source>
</evidence>
<dbReference type="FunFam" id="2.60.120.10:FF:000022">
    <property type="entry name" value="Patatin like phospholipase domain containing 7"/>
    <property type="match status" value="1"/>
</dbReference>
<dbReference type="Gene3D" id="3.40.1090.10">
    <property type="entry name" value="Cytosolic phospholipase A2 catalytic domain"/>
    <property type="match status" value="1"/>
</dbReference>
<dbReference type="GO" id="GO:0016042">
    <property type="term" value="P:lipid catabolic process"/>
    <property type="evidence" value="ECO:0007669"/>
    <property type="project" value="UniProtKB-UniRule"/>
</dbReference>
<dbReference type="Pfam" id="PF24179">
    <property type="entry name" value="NTE_Ploop"/>
    <property type="match status" value="1"/>
</dbReference>
<evidence type="ECO:0000256" key="17">
    <source>
        <dbReference type="SAM" id="MobiDB-lite"/>
    </source>
</evidence>
<evidence type="ECO:0000259" key="18">
    <source>
        <dbReference type="PROSITE" id="PS50042"/>
    </source>
</evidence>
<dbReference type="CDD" id="cd00038">
    <property type="entry name" value="CAP_ED"/>
    <property type="match status" value="2"/>
</dbReference>
<evidence type="ECO:0000256" key="12">
    <source>
        <dbReference type="ARBA" id="ARBA00047314"/>
    </source>
</evidence>
<dbReference type="InterPro" id="IPR050301">
    <property type="entry name" value="NTE"/>
</dbReference>
<dbReference type="Proteomes" id="UP000694388">
    <property type="component" value="Unplaced"/>
</dbReference>
<evidence type="ECO:0000256" key="1">
    <source>
        <dbReference type="ARBA" id="ARBA00004643"/>
    </source>
</evidence>
<evidence type="ECO:0000256" key="14">
    <source>
        <dbReference type="ARBA" id="ARBA00048454"/>
    </source>
</evidence>
<dbReference type="Pfam" id="PF01734">
    <property type="entry name" value="Patatin"/>
    <property type="match status" value="1"/>
</dbReference>
<dbReference type="GeneTree" id="ENSGT00940000156763"/>
<dbReference type="CDD" id="cd07225">
    <property type="entry name" value="Pat_PNPLA6_PNPLA7"/>
    <property type="match status" value="1"/>
</dbReference>
<proteinExistence type="inferred from homology"/>
<comment type="catalytic activity">
    <reaction evidence="12">
        <text>1-(9Z-octadecenoyl)-sn-glycero-3-phosphocholine + H2O = sn-glycerol 3-phosphocholine + (9Z)-octadecenoate + H(+)</text>
        <dbReference type="Rhea" id="RHEA:40807"/>
        <dbReference type="ChEBI" id="CHEBI:15377"/>
        <dbReference type="ChEBI" id="CHEBI:15378"/>
        <dbReference type="ChEBI" id="CHEBI:16870"/>
        <dbReference type="ChEBI" id="CHEBI:28610"/>
        <dbReference type="ChEBI" id="CHEBI:30823"/>
    </reaction>
    <physiologicalReaction direction="left-to-right" evidence="12">
        <dbReference type="Rhea" id="RHEA:40808"/>
    </physiologicalReaction>
</comment>
<feature type="compositionally biased region" description="Basic residues" evidence="17">
    <location>
        <begin position="1025"/>
        <end position="1035"/>
    </location>
</feature>
<evidence type="ECO:0000256" key="8">
    <source>
        <dbReference type="ARBA" id="ARBA00022963"/>
    </source>
</evidence>
<dbReference type="EC" id="3.1.1.5" evidence="3"/>
<reference evidence="20" key="1">
    <citation type="submission" date="2025-08" db="UniProtKB">
        <authorList>
            <consortium name="Ensembl"/>
        </authorList>
    </citation>
    <scope>IDENTIFICATION</scope>
</reference>
<evidence type="ECO:0000256" key="16">
    <source>
        <dbReference type="PROSITE-ProRule" id="PRU01161"/>
    </source>
</evidence>
<dbReference type="InterPro" id="IPR016035">
    <property type="entry name" value="Acyl_Trfase/lysoPLipase"/>
</dbReference>
<dbReference type="GO" id="GO:0005789">
    <property type="term" value="C:endoplasmic reticulum membrane"/>
    <property type="evidence" value="ECO:0007669"/>
    <property type="project" value="UniProtKB-SubCell"/>
</dbReference>
<comment type="catalytic activity">
    <reaction evidence="13">
        <text>1-hexadecanoyl-sn-glycero-3-phosphate + H2O = sn-glycerol 3-phosphate + hexadecanoate + H(+)</text>
        <dbReference type="Rhea" id="RHEA:49092"/>
        <dbReference type="ChEBI" id="CHEBI:7896"/>
        <dbReference type="ChEBI" id="CHEBI:15377"/>
        <dbReference type="ChEBI" id="CHEBI:15378"/>
        <dbReference type="ChEBI" id="CHEBI:57518"/>
        <dbReference type="ChEBI" id="CHEBI:57597"/>
    </reaction>
    <physiologicalReaction direction="left-to-right" evidence="13">
        <dbReference type="Rhea" id="RHEA:49093"/>
    </physiologicalReaction>
</comment>
<evidence type="ECO:0000256" key="13">
    <source>
        <dbReference type="ARBA" id="ARBA00048133"/>
    </source>
</evidence>
<dbReference type="SUPFAM" id="SSF52151">
    <property type="entry name" value="FabD/lysophospholipase-like"/>
    <property type="match status" value="1"/>
</dbReference>
<evidence type="ECO:0000313" key="21">
    <source>
        <dbReference type="Proteomes" id="UP000694388"/>
    </source>
</evidence>
<dbReference type="InterPro" id="IPR018490">
    <property type="entry name" value="cNMP-bd_dom_sf"/>
</dbReference>
<evidence type="ECO:0000256" key="10">
    <source>
        <dbReference type="ARBA" id="ARBA00023098"/>
    </source>
</evidence>
<dbReference type="SUPFAM" id="SSF51206">
    <property type="entry name" value="cAMP-binding domain-like"/>
    <property type="match status" value="2"/>
</dbReference>
<dbReference type="Gene3D" id="2.60.120.10">
    <property type="entry name" value="Jelly Rolls"/>
    <property type="match status" value="2"/>
</dbReference>
<keyword evidence="10 16" id="KW-0443">Lipid metabolism</keyword>
<accession>A0A8C4WPQ3</accession>
<evidence type="ECO:0000256" key="6">
    <source>
        <dbReference type="ARBA" id="ARBA00022801"/>
    </source>
</evidence>
<dbReference type="GO" id="GO:0004622">
    <property type="term" value="F:phosphatidylcholine lysophospholipase activity"/>
    <property type="evidence" value="ECO:0007669"/>
    <property type="project" value="UniProtKB-EC"/>
</dbReference>
<keyword evidence="8 16" id="KW-0442">Lipid degradation</keyword>
<feature type="short sequence motif" description="GXSXG" evidence="16">
    <location>
        <begin position="720"/>
        <end position="724"/>
    </location>
</feature>
<comment type="caution">
    <text evidence="16">Lacks conserved residue(s) required for the propagation of feature annotation.</text>
</comment>
<keyword evidence="4" id="KW-0597">Phosphoprotein</keyword>
<comment type="catalytic activity">
    <reaction evidence="14">
        <text>a 1-acyl-sn-glycero-3-phosphocholine + H2O = sn-glycerol 3-phosphocholine + a fatty acid + H(+)</text>
        <dbReference type="Rhea" id="RHEA:15177"/>
        <dbReference type="ChEBI" id="CHEBI:15377"/>
        <dbReference type="ChEBI" id="CHEBI:15378"/>
        <dbReference type="ChEBI" id="CHEBI:16870"/>
        <dbReference type="ChEBI" id="CHEBI:28868"/>
        <dbReference type="ChEBI" id="CHEBI:58168"/>
        <dbReference type="EC" id="3.1.1.5"/>
    </reaction>
    <physiologicalReaction direction="left-to-right" evidence="14">
        <dbReference type="Rhea" id="RHEA:15178"/>
    </physiologicalReaction>
</comment>